<dbReference type="PANTHER" id="PTHR12599:SF8">
    <property type="entry name" value="PTERIN-4-ALPHA-CARBINOLAMINE DEHYDRATASE, CHLOROPLASTIC-RELATED"/>
    <property type="match status" value="1"/>
</dbReference>
<feature type="non-terminal residue" evidence="1">
    <location>
        <position position="1"/>
    </location>
</feature>
<proteinExistence type="predicted"/>
<sequence>MATAPNANFPLLRLPRPHSRFSLPQTPPSTFLRRKLRPATIRAAVVGDGDFGARDPFPAEIESNFGDKAPMPEDEAQKLLKKVVGWRLVDNGRGQFKLRCLWKLRDFKCCVELINRISNAVDDANHFPDIHLDQPNQVTAELWTSAIGGLSMNDFIIAAKIDEIKTIDLAARKRAWA</sequence>
<keyword evidence="2" id="KW-1185">Reference proteome</keyword>
<evidence type="ECO:0000313" key="2">
    <source>
        <dbReference type="Proteomes" id="UP000685013"/>
    </source>
</evidence>
<name>A0AAV6P3E9_9ROSI</name>
<organism evidence="1 2">
    <name type="scientific">Cucurbita argyrosperma subsp. sororia</name>
    <dbReference type="NCBI Taxonomy" id="37648"/>
    <lineage>
        <taxon>Eukaryota</taxon>
        <taxon>Viridiplantae</taxon>
        <taxon>Streptophyta</taxon>
        <taxon>Embryophyta</taxon>
        <taxon>Tracheophyta</taxon>
        <taxon>Spermatophyta</taxon>
        <taxon>Magnoliopsida</taxon>
        <taxon>eudicotyledons</taxon>
        <taxon>Gunneridae</taxon>
        <taxon>Pentapetalae</taxon>
        <taxon>rosids</taxon>
        <taxon>fabids</taxon>
        <taxon>Cucurbitales</taxon>
        <taxon>Cucurbitaceae</taxon>
        <taxon>Cucurbiteae</taxon>
        <taxon>Cucurbita</taxon>
    </lineage>
</organism>
<accession>A0AAV6P3E9</accession>
<evidence type="ECO:0000313" key="1">
    <source>
        <dbReference type="EMBL" id="KAG6605648.1"/>
    </source>
</evidence>
<dbReference type="InterPro" id="IPR001533">
    <property type="entry name" value="Pterin_deHydtase"/>
</dbReference>
<protein>
    <submittedName>
        <fullName evidence="1">Pterin-4-alpha-carbinolamine dehydratase, chloroplastic</fullName>
    </submittedName>
</protein>
<dbReference type="Pfam" id="PF01329">
    <property type="entry name" value="Pterin_4a"/>
    <property type="match status" value="1"/>
</dbReference>
<dbReference type="AlphaFoldDB" id="A0AAV6P3E9"/>
<dbReference type="GO" id="GO:0006729">
    <property type="term" value="P:tetrahydrobiopterin biosynthetic process"/>
    <property type="evidence" value="ECO:0007669"/>
    <property type="project" value="InterPro"/>
</dbReference>
<dbReference type="GO" id="GO:0009536">
    <property type="term" value="C:plastid"/>
    <property type="evidence" value="ECO:0007669"/>
    <property type="project" value="TreeGrafter"/>
</dbReference>
<dbReference type="EMBL" id="JAGKQH010000002">
    <property type="protein sequence ID" value="KAG6605648.1"/>
    <property type="molecule type" value="Genomic_DNA"/>
</dbReference>
<gene>
    <name evidence="1" type="primary">ATP1</name>
    <name evidence="1" type="ORF">SDJN03_02965</name>
</gene>
<comment type="caution">
    <text evidence="1">The sequence shown here is derived from an EMBL/GenBank/DDBJ whole genome shotgun (WGS) entry which is preliminary data.</text>
</comment>
<dbReference type="Proteomes" id="UP000685013">
    <property type="component" value="Chromosome 2"/>
</dbReference>
<reference evidence="1 2" key="1">
    <citation type="journal article" date="2021" name="Hortic Res">
        <title>The domestication of Cucurbita argyrosperma as revealed by the genome of its wild relative.</title>
        <authorList>
            <person name="Barrera-Redondo J."/>
            <person name="Sanchez-de la Vega G."/>
            <person name="Aguirre-Liguori J.A."/>
            <person name="Castellanos-Morales G."/>
            <person name="Gutierrez-Guerrero Y.T."/>
            <person name="Aguirre-Dugua X."/>
            <person name="Aguirre-Planter E."/>
            <person name="Tenaillon M.I."/>
            <person name="Lira-Saade R."/>
            <person name="Eguiarte L.E."/>
        </authorList>
    </citation>
    <scope>NUCLEOTIDE SEQUENCE [LARGE SCALE GENOMIC DNA]</scope>
    <source>
        <strain evidence="1">JBR-2021</strain>
    </source>
</reference>
<dbReference type="PANTHER" id="PTHR12599">
    <property type="entry name" value="PTERIN-4-ALPHA-CARBINOLAMINE DEHYDRATASE"/>
    <property type="match status" value="1"/>
</dbReference>
<dbReference type="GO" id="GO:0008124">
    <property type="term" value="F:4-alpha-hydroxytetrahydrobiopterin dehydratase activity"/>
    <property type="evidence" value="ECO:0007669"/>
    <property type="project" value="InterPro"/>
</dbReference>